<dbReference type="InterPro" id="IPR005135">
    <property type="entry name" value="Endo/exonuclease/phosphatase"/>
</dbReference>
<comment type="caution">
    <text evidence="2">The sequence shown here is derived from an EMBL/GenBank/DDBJ whole genome shotgun (WGS) entry which is preliminary data.</text>
</comment>
<dbReference type="SUPFAM" id="SSF56219">
    <property type="entry name" value="DNase I-like"/>
    <property type="match status" value="1"/>
</dbReference>
<protein>
    <recommendedName>
        <fullName evidence="1">Endonuclease/exonuclease/phosphatase domain-containing protein</fullName>
    </recommendedName>
</protein>
<dbReference type="Gene3D" id="3.30.420.10">
    <property type="entry name" value="Ribonuclease H-like superfamily/Ribonuclease H"/>
    <property type="match status" value="1"/>
</dbReference>
<evidence type="ECO:0000313" key="3">
    <source>
        <dbReference type="Proteomes" id="UP000683360"/>
    </source>
</evidence>
<dbReference type="Proteomes" id="UP000683360">
    <property type="component" value="Unassembled WGS sequence"/>
</dbReference>
<sequence length="412" mass="47668">MINGNMNSVKYIETLDDNLWQVVTKHFGNEPYLFQDDNAPCHRSRVVEEWKRQNQIPQLTWPAQSPDLSPIENPVDISGRWIGYYNDDKDNNFCLHLDQEKMGSDLEGSDVNGRTVYTRLNDSSNIDMRHLIFCVTTDKKNKDCHAGCKDFRGVISAEGSKIVGTYEKDGKTLIDKNVKIEISRLRNEKQIVYSQLPLAKPKLAILCHNARSLHKHIDDYRNDDRIYQNDVIFIQETWAKKSDSLDHYMLNGFNLIDFYPHAIHLHRPHCGIFAYVKEGLQVDSIEFIEEEGIEGIQLIVSLSEKHYCLTSIYCHPSTNVDNICDTIRSTVTPNHYTVLLGDINIDQFKQTTQLKKLQSTMHALNLGQAHIDETTDNHSSIDHAYITRQQRFESGSLESYWSDHKILWFHIL</sequence>
<gene>
    <name evidence="2" type="ORF">MEDL_10223</name>
</gene>
<dbReference type="Gene3D" id="3.60.10.10">
    <property type="entry name" value="Endonuclease/exonuclease/phosphatase"/>
    <property type="match status" value="1"/>
</dbReference>
<organism evidence="2 3">
    <name type="scientific">Mytilus edulis</name>
    <name type="common">Blue mussel</name>
    <dbReference type="NCBI Taxonomy" id="6550"/>
    <lineage>
        <taxon>Eukaryota</taxon>
        <taxon>Metazoa</taxon>
        <taxon>Spiralia</taxon>
        <taxon>Lophotrochozoa</taxon>
        <taxon>Mollusca</taxon>
        <taxon>Bivalvia</taxon>
        <taxon>Autobranchia</taxon>
        <taxon>Pteriomorphia</taxon>
        <taxon>Mytilida</taxon>
        <taxon>Mytiloidea</taxon>
        <taxon>Mytilidae</taxon>
        <taxon>Mytilinae</taxon>
        <taxon>Mytilus</taxon>
    </lineage>
</organism>
<keyword evidence="3" id="KW-1185">Reference proteome</keyword>
<dbReference type="EMBL" id="CAJPWZ010000511">
    <property type="protein sequence ID" value="CAG2195251.1"/>
    <property type="molecule type" value="Genomic_DNA"/>
</dbReference>
<proteinExistence type="predicted"/>
<dbReference type="InterPro" id="IPR036397">
    <property type="entry name" value="RNaseH_sf"/>
</dbReference>
<evidence type="ECO:0000259" key="1">
    <source>
        <dbReference type="Pfam" id="PF03372"/>
    </source>
</evidence>
<evidence type="ECO:0000313" key="2">
    <source>
        <dbReference type="EMBL" id="CAG2195251.1"/>
    </source>
</evidence>
<dbReference type="Pfam" id="PF03372">
    <property type="entry name" value="Exo_endo_phos"/>
    <property type="match status" value="1"/>
</dbReference>
<dbReference type="OrthoDB" id="416437at2759"/>
<feature type="domain" description="Endonuclease/exonuclease/phosphatase" evidence="1">
    <location>
        <begin position="209"/>
        <end position="404"/>
    </location>
</feature>
<dbReference type="AlphaFoldDB" id="A0A8S3QF82"/>
<dbReference type="GO" id="GO:0003824">
    <property type="term" value="F:catalytic activity"/>
    <property type="evidence" value="ECO:0007669"/>
    <property type="project" value="InterPro"/>
</dbReference>
<accession>A0A8S3QF82</accession>
<dbReference type="InterPro" id="IPR036691">
    <property type="entry name" value="Endo/exonu/phosph_ase_sf"/>
</dbReference>
<dbReference type="GO" id="GO:0003676">
    <property type="term" value="F:nucleic acid binding"/>
    <property type="evidence" value="ECO:0007669"/>
    <property type="project" value="InterPro"/>
</dbReference>
<name>A0A8S3QF82_MYTED</name>
<reference evidence="2" key="1">
    <citation type="submission" date="2021-03" db="EMBL/GenBank/DDBJ databases">
        <authorList>
            <person name="Bekaert M."/>
        </authorList>
    </citation>
    <scope>NUCLEOTIDE SEQUENCE</scope>
</reference>